<keyword evidence="8" id="KW-0511">Multifunctional enzyme</keyword>
<comment type="catalytic activity">
    <reaction evidence="44">
        <text>3-oxohexadecanoyl-[ACP] + NADPH + H(+) = (3R)-hydroxyhexadecanoyl-[ACP] + NADP(+)</text>
        <dbReference type="Rhea" id="RHEA:41904"/>
        <dbReference type="Rhea" id="RHEA-COMP:9649"/>
        <dbReference type="Rhea" id="RHEA-COMP:9650"/>
        <dbReference type="ChEBI" id="CHEBI:15378"/>
        <dbReference type="ChEBI" id="CHEBI:57783"/>
        <dbReference type="ChEBI" id="CHEBI:58349"/>
        <dbReference type="ChEBI" id="CHEBI:78478"/>
        <dbReference type="ChEBI" id="CHEBI:78480"/>
    </reaction>
    <physiologicalReaction direction="left-to-right" evidence="44">
        <dbReference type="Rhea" id="RHEA:41905"/>
    </physiologicalReaction>
</comment>
<dbReference type="Gene3D" id="3.10.129.110">
    <property type="entry name" value="Polyketide synthase dehydratase"/>
    <property type="match status" value="2"/>
</dbReference>
<evidence type="ECO:0000256" key="39">
    <source>
        <dbReference type="ARBA" id="ARBA00048935"/>
    </source>
</evidence>
<dbReference type="RefSeq" id="WP_394831087.1">
    <property type="nucleotide sequence ID" value="NZ_CP089929.1"/>
</dbReference>
<dbReference type="Gene3D" id="3.40.366.10">
    <property type="entry name" value="Malonyl-Coenzyme A Acyl Carrier Protein, domain 2"/>
    <property type="match status" value="2"/>
</dbReference>
<evidence type="ECO:0000256" key="8">
    <source>
        <dbReference type="ARBA" id="ARBA00023268"/>
    </source>
</evidence>
<comment type="catalytic activity">
    <reaction evidence="19">
        <text>3-oxooctadecanoyl-[ACP] + NADPH + H(+) = (3R)-hydroxyoctadecanoyl-[ACP] + NADP(+)</text>
        <dbReference type="Rhea" id="RHEA:41920"/>
        <dbReference type="Rhea" id="RHEA-COMP:9653"/>
        <dbReference type="Rhea" id="RHEA-COMP:9654"/>
        <dbReference type="ChEBI" id="CHEBI:15378"/>
        <dbReference type="ChEBI" id="CHEBI:57783"/>
        <dbReference type="ChEBI" id="CHEBI:58349"/>
        <dbReference type="ChEBI" id="CHEBI:78487"/>
        <dbReference type="ChEBI" id="CHEBI:78488"/>
    </reaction>
    <physiologicalReaction direction="left-to-right" evidence="19">
        <dbReference type="Rhea" id="RHEA:41921"/>
    </physiologicalReaction>
</comment>
<evidence type="ECO:0000256" key="35">
    <source>
        <dbReference type="ARBA" id="ARBA00048571"/>
    </source>
</evidence>
<evidence type="ECO:0000256" key="47">
    <source>
        <dbReference type="ARBA" id="ARBA00049521"/>
    </source>
</evidence>
<comment type="catalytic activity">
    <reaction evidence="11">
        <text>(3R)-hydroxyhexanoyl-[ACP] = (2E)-hexenoyl-[ACP] + H2O</text>
        <dbReference type="Rhea" id="RHEA:41828"/>
        <dbReference type="Rhea" id="RHEA-COMP:9630"/>
        <dbReference type="Rhea" id="RHEA-COMP:9631"/>
        <dbReference type="ChEBI" id="CHEBI:15377"/>
        <dbReference type="ChEBI" id="CHEBI:78457"/>
        <dbReference type="ChEBI" id="CHEBI:78458"/>
    </reaction>
    <physiologicalReaction direction="left-to-right" evidence="11">
        <dbReference type="Rhea" id="RHEA:41829"/>
    </physiologicalReaction>
</comment>
<evidence type="ECO:0000256" key="13">
    <source>
        <dbReference type="ARBA" id="ARBA00023394"/>
    </source>
</evidence>
<dbReference type="EMBL" id="CP089983">
    <property type="protein sequence ID" value="WXB01472.1"/>
    <property type="molecule type" value="Genomic_DNA"/>
</dbReference>
<evidence type="ECO:0000256" key="42">
    <source>
        <dbReference type="ARBA" id="ARBA00049171"/>
    </source>
</evidence>
<dbReference type="Pfam" id="PF00698">
    <property type="entry name" value="Acyl_transf_1"/>
    <property type="match status" value="2"/>
</dbReference>
<dbReference type="InterPro" id="IPR020806">
    <property type="entry name" value="PKS_PP-bd"/>
</dbReference>
<evidence type="ECO:0000256" key="1">
    <source>
        <dbReference type="ARBA" id="ARBA00005189"/>
    </source>
</evidence>
<keyword evidence="4" id="KW-0808">Transferase</keyword>
<dbReference type="SUPFAM" id="SSF53474">
    <property type="entry name" value="alpha/beta-Hydrolases"/>
    <property type="match status" value="1"/>
</dbReference>
<comment type="catalytic activity">
    <reaction evidence="46">
        <text>butanoyl-[ACP] + malonyl-[ACP] + H(+) = 3-oxohexanoyl-[ACP] + holo-[ACP] + CO2</text>
        <dbReference type="Rhea" id="RHEA:41820"/>
        <dbReference type="Rhea" id="RHEA-COMP:9623"/>
        <dbReference type="Rhea" id="RHEA-COMP:9628"/>
        <dbReference type="Rhea" id="RHEA-COMP:9629"/>
        <dbReference type="Rhea" id="RHEA-COMP:9685"/>
        <dbReference type="ChEBI" id="CHEBI:15378"/>
        <dbReference type="ChEBI" id="CHEBI:16526"/>
        <dbReference type="ChEBI" id="CHEBI:64479"/>
        <dbReference type="ChEBI" id="CHEBI:78449"/>
        <dbReference type="ChEBI" id="CHEBI:78454"/>
        <dbReference type="ChEBI" id="CHEBI:78456"/>
    </reaction>
    <physiologicalReaction direction="left-to-right" evidence="46">
        <dbReference type="Rhea" id="RHEA:41821"/>
    </physiologicalReaction>
</comment>
<evidence type="ECO:0000256" key="11">
    <source>
        <dbReference type="ARBA" id="ARBA00023373"/>
    </source>
</evidence>
<reference evidence="53" key="1">
    <citation type="submission" date="2021-12" db="EMBL/GenBank/DDBJ databases">
        <title>Discovery of the Pendulisporaceae a myxobacterial family with distinct sporulation behavior and unique specialized metabolism.</title>
        <authorList>
            <person name="Garcia R."/>
            <person name="Popoff A."/>
            <person name="Bader C.D."/>
            <person name="Loehr J."/>
            <person name="Walesch S."/>
            <person name="Walt C."/>
            <person name="Boldt J."/>
            <person name="Bunk B."/>
            <person name="Haeckl F.J.F.P.J."/>
            <person name="Gunesch A.P."/>
            <person name="Birkelbach J."/>
            <person name="Nuebel U."/>
            <person name="Pietschmann T."/>
            <person name="Bach T."/>
            <person name="Mueller R."/>
        </authorList>
    </citation>
    <scope>NUCLEOTIDE SEQUENCE</scope>
    <source>
        <strain evidence="53">MSr11367</strain>
    </source>
</reference>
<evidence type="ECO:0000256" key="34">
    <source>
        <dbReference type="ARBA" id="ARBA00048506"/>
    </source>
</evidence>
<dbReference type="InterPro" id="IPR020807">
    <property type="entry name" value="PKS_DH"/>
</dbReference>
<dbReference type="InterPro" id="IPR006162">
    <property type="entry name" value="Ppantetheine_attach_site"/>
</dbReference>
<dbReference type="Pfam" id="PF13602">
    <property type="entry name" value="ADH_zinc_N_2"/>
    <property type="match status" value="1"/>
</dbReference>
<dbReference type="InterPro" id="IPR032821">
    <property type="entry name" value="PKS_assoc"/>
</dbReference>
<comment type="pathway">
    <text evidence="1">Lipid metabolism.</text>
</comment>
<evidence type="ECO:0000256" key="3">
    <source>
        <dbReference type="ARBA" id="ARBA00022553"/>
    </source>
</evidence>
<comment type="catalytic activity">
    <reaction evidence="37">
        <text>holo-[ACP] + acetyl-CoA = acetyl-[ACP] + CoA</text>
        <dbReference type="Rhea" id="RHEA:41788"/>
        <dbReference type="Rhea" id="RHEA-COMP:9621"/>
        <dbReference type="Rhea" id="RHEA-COMP:9685"/>
        <dbReference type="ChEBI" id="CHEBI:57287"/>
        <dbReference type="ChEBI" id="CHEBI:57288"/>
        <dbReference type="ChEBI" id="CHEBI:64479"/>
        <dbReference type="ChEBI" id="CHEBI:78446"/>
        <dbReference type="EC" id="2.3.1.38"/>
    </reaction>
    <physiologicalReaction direction="left-to-right" evidence="37">
        <dbReference type="Rhea" id="RHEA:41789"/>
    </physiologicalReaction>
</comment>
<dbReference type="InterPro" id="IPR020802">
    <property type="entry name" value="TesA-like"/>
</dbReference>
<dbReference type="InterPro" id="IPR014043">
    <property type="entry name" value="Acyl_transferase_dom"/>
</dbReference>
<sequence length="4106" mass="436113">MTAIDSNVRQYLKKLTVNLQRSQQRVKELEDKGHEPIAIVAMSCRYPGGVRTPEELWTLVRDGGDAISAFPEDRGWKLDERHEGGFLEDADQFDPAFFGISPRETLAIDPQQRLLLETSWETLENAGIDPASLQGAPCGVFVGVFDSGYITQRQAAGLEDVAELEELRGYVGTGNTTSVASGRIAYTLGLQGPAISVDTACSSSLVAIHLAMQSLRQGECSLALAGGVSIMCTPGIFAEMNADSAGAPDGRCKSFSADANGAGWSEGAGMLLLERLSDAQRHGHPTLALLRGSAINQDGKSQGLTAPNGPAQERVIRQALANARLAPQDVDAVEAHGTGTTLGDPIEAHALFATYGTAHSLENPLWLGSLKSNLGHTQAAAGVGGVIKMVLAMQHGVLPRTLHAKHPSPHIDWSPGTVRLLNEAVPWKLNGHLRRAGVSSFGISGTNAHVILEEAPPESVPEIETPQLPAWPVLLSAKSEAALRGQAEKLHQHVLSDETLAVPDLAHSLARNRSHFEHRAALVAHDRPELLAGLASLAQGRATAGAVLGRATGKGKVVFVFPGQGSQWGGMALALLDTSPVFREQLEACERALAPHVDWSLLSVLRGDAGIDWLDRVDVVQPALFSVMVSLAALWRSMGLEPDAVIGHSQGEVAAAFVAGALSLEDAAKIVALRSRALTTVTGTGAMASVELGVEALREYLDPWAERLSIAAVNSPQSTLVSGDPEAIDALLGQLSAKQVFARKVRVDYASHCAQVEPVRDELLRQLGALTPRASQRPIYSTVTGATLDGCGLDAGYWYRNLRQTVLFSQTTGKLLDDGYRFFVEISPHPVLNLALHATFASSPRAQEAVVVGSLRRDDGGLPRVFLSLGELHTRGLRLDWSAILPKGRSVPLPTYAFQRERFWLEAPKSAQADVVSAGLSSAEHPLLGASVALADSEGHLFTSRLTLSEHPWLADHAVFGSVIFPGAAFVELALLAAHRLGLERVDELTIETPLALRDGVVLQILVGSPDDGGRRPVSIHSRSQDASHDAPWIRHVSGLLAPVAAQDSFHLRDWPPPHAVALSTEGLYARLTEMGYGYGPGFQGLRSAWALDHEVFAEVQLPESLAKEASRFALHPALLDAALHALLLDADGQDVALPFSWAGVTLHAVGASTLRVRVSRAGDALAIALADANGDPVASIEALSTRPVSSEQLRGAIASLPDALLHVEWTELAAESSESDERWVVLGRDHANLDALLVALEQGAPCPDVLLVPCPTLPVSVAAAHEATASALALVQDWLAQERFADSRLVVLTQRAVATHRDEDVPNLAHAPLWGLLRSAQAEHPHRAITLLDTDDSLSSQQVLRSAVRAAGDHPQVALRQGHVLTPRLARVRPLDSLAVPDGSSWHLGIPTKGSFDGLALLPFPEASAPLVHGQVRVAVRAAGLNFRDVLDSLGMYPGDAGPLGGEGAGVVLEVGPGVSAFAPGDRVMGLLRAAFAPVAVTDHRYLVPIPDGLSFVQAASIPIVFLTAFYGLLDLGRLRPGQRLLVHAAAGGVGMAAVQLARHFGAEVFATASPGKWETLRALGFDDEHLASSRTLDFEGHFLRASGGLGMDVVLDSLAREFVDASLRLLPRGGHFVEMGKTDIRDPGVVATLHPSVVYQAFDLGEAGPDRIQEMLRELLALFERGTLQPVPITAWDIRRAPDAFRALAQARHVGKHVFTLPRPLNPEGTVLVTGGTGTLGALLARHLVRTHHVKHLLLTSRQGPAAPGAASLLRDLQAEGARVSIVACDAADESALRSLLDSVPSDHPLTAVVHAAGSIDDGILADLSPERLHSVLRSKVDSALHLHSLTRHLDLDAFVLFSSLSGVLGSPGQANYCAANTFLDALAHHRRALGLHALSLDWGYWLERSALTSHVSDSDLRRMARAGLRPLSSEDGLALFDAALARCEPALVTAAFDANALRANANALPGMLRGLVRVRSARPTASNTVNASSLQQRLLALSAAEQERTLLDVVRGEIAVVLGVASPGTLEPLRPLQELGLDSLMAVELRNRLVAATGLRLQPTLLFNYPTPKALASFLAAQILGHDGARRVEALPGTTSLGDDAIAIVAMGCRYPGGVRTPEDLWQLVREGRDAISGFPENRGWATDDPGAVGTMQAREGGFLYDADLFDPAFFGISPREALAVDPQQRLLLETTWETFERAGIDPTSLLGSQTGVFVGVIYNDYATRLEPSIASLGELKSYLGLGSSASVASGRIAYTLGLQGPAMSVDTACSSSLVAVHLAAQALRRGECSLALAGGVTVMATPGIFAELGPQHAGSPDGRCKSFSAEANGAGWAEGAGMLLLERLSDAQRNGHPILALLRGSAVNQDGKSQGLTAPNGPAQERVIRQALADASLSPLDIDAVEAHGTGTTLGDPIEVQALLATYGEAHSKDNPLWLGSLKSNLGHAQAAAGVGGIIKMVLALQHGLLPKTLHAERPSPHIDWSPGTVRLLSEPVVWDANGHLRRAAVSSFGISGTNAHVVLEEAPPLPSPPPEGEGAVTAVPVVAGAVTAGAVTAGAVTAVPVPVLLSAKSDVALRAQIERLREHLVRNPELTAVNVAFSLATTRSHFEHRAAFVVTDRDALLDALAKAVTAPSPPGGGLGWGSGKLAVLFTGQGSQRLGMGRALHHAFPVFRDAFDAICSRFDPQVRHVVFSHDERLHLTLFAQTSLFALEVALFRLFESWGLVPDLLLGHSIGELSAAHVAGVLSLDDACALVSARARLMQDLPQVGAMVALQASEDELLPRLSAGAAIAALNGPASTVVSGDEDAVLALAAHFVALGRKSSRLRVSHAFHSHHMDGMLEAFERVARSVTFHPARIPIVSNLSGRLASDTELRSPEYWVRHVRHAVRFLDGVRTLEAEGATTFLELGPHGVLSALGHDALSDEAQARSAFLPALRKDRDDVEALCSSLGALHTRGLHLDWRAFFAPFRPQCVSLPTYAFQRHRFWLEAPSSPRADVASAGQASAEHPLLVAAVPLADSDGFLFTGRLSLPHHPWLAGHAVFGTVILPGTAYVDLALVAAHRVGLDRVEELTLQAPLVLPKTGAVVLQLSVGAPDETGRRSLALHSRLEDAPPDAAWTLHATGLLGPRVESAPFDLRVWPPEGAIALETEGLYERLADAGLAYGPDFQGLHAAWTRGNELFAEVHLPSSCAKDASRFGLHPALLDAALHILAHAPDGGGDVPLPFSWMGISLRTVGASTVRVRLTRIEGESSVSLAIADATGEPVASVETLASRPITAEQLQRGLAVHHDALLRVDWTPLPSPEATSAAHWALVGTDDFHAFHAAVQHGAPVPELVILDFSAPPDTAHVIAAAHDATARALSLLQTWLADDRFASSRLVLLTHRAIATRADEDVPHLPLSPLWGLARSAQSENPDRPIFLLDLDDSEPSRLALPSALASSCNQLALRNGTPLAPRLVRARAEDAQPVRSLDLEGTVLITGGTGVLGARVARHLVHTHGIKHLLLASRQGPTADGAESLQRDLEAAGARVTISACDAADRRALEALLACVPVEHPLTAVVHAAGTLDDGILGSLTHERLHSVLRAKVDAAWNLHELTKDLAAFVLFSSLSGVLGGPGQANYAAANVFLDALAHHRRALGLPALALDWGAWTDTSAMTAHLADADLRRMARAGMRSLATDEALALFDAALRRADPVLVPARFDGAALAARVDALPPMLQGLTRPKASRPRAATAPTASSLQQRLLSLSLQERESALLDLVRSEIASVLALASPQAIERHQPLQELGLDSLMALELRNRLAAACGLRLQPTLFFDHPTPHALALFLRESLASTLGGPKEHGPLERMLQQAFAAGNIDKGWNVISAAAQLRLLVEGSSATANEPPVLLAQGKTEPRLFCFPAFGIPSGPLQFLKFASNFKNRRDVCVLPHTGYRPGQALPASLDDFVAAHAKAVLKRAGNTPFALAGVSAGGYVAHMVAAYLERLGRKPAGVVLLDAYGRESIGNERLHFHLNAGWLDHMSTYGASDTEITAMCWYHEMLSDWRPRRLASPVLLVRASDPFETMEDGKNAADWRSNWEHPHDAVDVPGNHFTMIQQPETAGVVDQWLRSLAPERIHDLTVAR</sequence>
<comment type="catalytic activity">
    <reaction evidence="22">
        <text>3-oxodecanoyl-[ACP] + NADPH + H(+) = (3R)-hydroxydecanoyl-[ACP] + NADP(+)</text>
        <dbReference type="Rhea" id="RHEA:41856"/>
        <dbReference type="Rhea" id="RHEA-COMP:9637"/>
        <dbReference type="Rhea" id="RHEA-COMP:9638"/>
        <dbReference type="ChEBI" id="CHEBI:15378"/>
        <dbReference type="ChEBI" id="CHEBI:57783"/>
        <dbReference type="ChEBI" id="CHEBI:58349"/>
        <dbReference type="ChEBI" id="CHEBI:78464"/>
        <dbReference type="ChEBI" id="CHEBI:78466"/>
    </reaction>
    <physiologicalReaction direction="left-to-right" evidence="22">
        <dbReference type="Rhea" id="RHEA:41857"/>
    </physiologicalReaction>
</comment>
<evidence type="ECO:0000256" key="48">
    <source>
        <dbReference type="ARBA" id="ARBA00049533"/>
    </source>
</evidence>
<comment type="catalytic activity">
    <reaction evidence="35">
        <text>3-oxohexanoyl-[ACP] + NADPH + H(+) = (3R)-hydroxyhexanoyl-[ACP] + NADP(+)</text>
        <dbReference type="Rhea" id="RHEA:41824"/>
        <dbReference type="Rhea" id="RHEA-COMP:9629"/>
        <dbReference type="Rhea" id="RHEA-COMP:9630"/>
        <dbReference type="ChEBI" id="CHEBI:15378"/>
        <dbReference type="ChEBI" id="CHEBI:57783"/>
        <dbReference type="ChEBI" id="CHEBI:58349"/>
        <dbReference type="ChEBI" id="CHEBI:78456"/>
        <dbReference type="ChEBI" id="CHEBI:78457"/>
    </reaction>
    <physiologicalReaction direction="left-to-right" evidence="35">
        <dbReference type="Rhea" id="RHEA:41825"/>
    </physiologicalReaction>
</comment>
<feature type="domain" description="PKS/mFAS DH" evidence="52">
    <location>
        <begin position="925"/>
        <end position="1195"/>
    </location>
</feature>
<dbReference type="Pfam" id="PF00975">
    <property type="entry name" value="Thioesterase"/>
    <property type="match status" value="1"/>
</dbReference>
<dbReference type="SUPFAM" id="SSF52151">
    <property type="entry name" value="FabD/lysophospholipase-like"/>
    <property type="match status" value="2"/>
</dbReference>
<dbReference type="Pfam" id="PF22621">
    <property type="entry name" value="CurL-like_PKS_C"/>
    <property type="match status" value="1"/>
</dbReference>
<evidence type="ECO:0000256" key="41">
    <source>
        <dbReference type="ARBA" id="ARBA00049109"/>
    </source>
</evidence>
<evidence type="ECO:0000256" key="33">
    <source>
        <dbReference type="ARBA" id="ARBA00048420"/>
    </source>
</evidence>
<dbReference type="PROSITE" id="PS00012">
    <property type="entry name" value="PHOSPHOPANTETHEINE"/>
    <property type="match status" value="2"/>
</dbReference>
<protein>
    <submittedName>
        <fullName evidence="53">SDR family NAD(P)-dependent oxidoreductase</fullName>
    </submittedName>
</protein>
<evidence type="ECO:0000256" key="15">
    <source>
        <dbReference type="ARBA" id="ARBA00023399"/>
    </source>
</evidence>
<dbReference type="PROSITE" id="PS50075">
    <property type="entry name" value="CARRIER"/>
    <property type="match status" value="2"/>
</dbReference>
<comment type="catalytic activity">
    <reaction evidence="33">
        <text>(2E)-octenoyl-[ACP] + NADPH + H(+) = octanoyl-[ACP] + NADP(+)</text>
        <dbReference type="Rhea" id="RHEA:41848"/>
        <dbReference type="Rhea" id="RHEA-COMP:9635"/>
        <dbReference type="Rhea" id="RHEA-COMP:9636"/>
        <dbReference type="ChEBI" id="CHEBI:15378"/>
        <dbReference type="ChEBI" id="CHEBI:57783"/>
        <dbReference type="ChEBI" id="CHEBI:58349"/>
        <dbReference type="ChEBI" id="CHEBI:78462"/>
        <dbReference type="ChEBI" id="CHEBI:78463"/>
    </reaction>
    <physiologicalReaction direction="left-to-right" evidence="33">
        <dbReference type="Rhea" id="RHEA:41849"/>
    </physiologicalReaction>
</comment>
<feature type="region of interest" description="N-terminal hotdog fold" evidence="49">
    <location>
        <begin position="925"/>
        <end position="1048"/>
    </location>
</feature>
<gene>
    <name evidence="53" type="ORF">LVJ94_31705</name>
</gene>
<dbReference type="CDD" id="cd05195">
    <property type="entry name" value="enoyl_red"/>
    <property type="match status" value="1"/>
</dbReference>
<evidence type="ECO:0000256" key="25">
    <source>
        <dbReference type="ARBA" id="ARBA00047578"/>
    </source>
</evidence>
<dbReference type="InterPro" id="IPR036736">
    <property type="entry name" value="ACP-like_sf"/>
</dbReference>
<evidence type="ECO:0000256" key="23">
    <source>
        <dbReference type="ARBA" id="ARBA00047451"/>
    </source>
</evidence>
<comment type="catalytic activity">
    <reaction evidence="34">
        <text>a fatty acyl-[ACP] + malonyl-[ACP] + H(+) = a 3-oxoacyl-[ACP] + holo-[ACP] + CO2</text>
        <dbReference type="Rhea" id="RHEA:22836"/>
        <dbReference type="Rhea" id="RHEA-COMP:9623"/>
        <dbReference type="Rhea" id="RHEA-COMP:9685"/>
        <dbReference type="Rhea" id="RHEA-COMP:9916"/>
        <dbReference type="Rhea" id="RHEA-COMP:14125"/>
        <dbReference type="ChEBI" id="CHEBI:15378"/>
        <dbReference type="ChEBI" id="CHEBI:16526"/>
        <dbReference type="ChEBI" id="CHEBI:64479"/>
        <dbReference type="ChEBI" id="CHEBI:78449"/>
        <dbReference type="ChEBI" id="CHEBI:78776"/>
        <dbReference type="ChEBI" id="CHEBI:138651"/>
        <dbReference type="EC" id="2.3.1.41"/>
    </reaction>
    <physiologicalReaction direction="left-to-right" evidence="34">
        <dbReference type="Rhea" id="RHEA:22837"/>
    </physiologicalReaction>
</comment>
<comment type="catalytic activity">
    <reaction evidence="41">
        <text>decanoyl-[ACP] + malonyl-[ACP] + H(+) = 3-oxododecanoyl-[ACP] + holo-[ACP] + CO2</text>
        <dbReference type="Rhea" id="RHEA:41868"/>
        <dbReference type="Rhea" id="RHEA-COMP:9623"/>
        <dbReference type="Rhea" id="RHEA-COMP:9640"/>
        <dbReference type="Rhea" id="RHEA-COMP:9641"/>
        <dbReference type="Rhea" id="RHEA-COMP:9685"/>
        <dbReference type="ChEBI" id="CHEBI:15378"/>
        <dbReference type="ChEBI" id="CHEBI:16526"/>
        <dbReference type="ChEBI" id="CHEBI:64479"/>
        <dbReference type="ChEBI" id="CHEBI:78449"/>
        <dbReference type="ChEBI" id="CHEBI:78468"/>
        <dbReference type="ChEBI" id="CHEBI:78469"/>
    </reaction>
    <physiologicalReaction direction="left-to-right" evidence="41">
        <dbReference type="Rhea" id="RHEA:41869"/>
    </physiologicalReaction>
</comment>
<dbReference type="Gene3D" id="1.10.1200.10">
    <property type="entry name" value="ACP-like"/>
    <property type="match status" value="2"/>
</dbReference>
<dbReference type="Gene3D" id="3.40.50.720">
    <property type="entry name" value="NAD(P)-binding Rossmann-like Domain"/>
    <property type="match status" value="2"/>
</dbReference>
<dbReference type="InterPro" id="IPR001031">
    <property type="entry name" value="Thioesterase"/>
</dbReference>
<comment type="catalytic activity">
    <reaction evidence="16">
        <text>(3R)-hydroxyhexadecanoyl-[ACP] = (2E)-hexadecenoyl-[ACP] + H2O</text>
        <dbReference type="Rhea" id="RHEA:41908"/>
        <dbReference type="Rhea" id="RHEA-COMP:9650"/>
        <dbReference type="Rhea" id="RHEA-COMP:9651"/>
        <dbReference type="ChEBI" id="CHEBI:15377"/>
        <dbReference type="ChEBI" id="CHEBI:78480"/>
        <dbReference type="ChEBI" id="CHEBI:78481"/>
    </reaction>
    <physiologicalReaction direction="left-to-right" evidence="16">
        <dbReference type="Rhea" id="RHEA:41909"/>
    </physiologicalReaction>
</comment>
<evidence type="ECO:0000256" key="24">
    <source>
        <dbReference type="ARBA" id="ARBA00047500"/>
    </source>
</evidence>
<evidence type="ECO:0000256" key="22">
    <source>
        <dbReference type="ARBA" id="ARBA00047440"/>
    </source>
</evidence>
<accession>A0ABZ2KSH0</accession>
<evidence type="ECO:0000256" key="16">
    <source>
        <dbReference type="ARBA" id="ARBA00023401"/>
    </source>
</evidence>
<dbReference type="InterPro" id="IPR049900">
    <property type="entry name" value="PKS_mFAS_DH"/>
</dbReference>
<dbReference type="InterPro" id="IPR055123">
    <property type="entry name" value="SpnB-like_Rossmann"/>
</dbReference>
<comment type="catalytic activity">
    <reaction evidence="42">
        <text>(2E)-tetradecenoyl-[ACP] + NADPH + H(+) = tetradecanoyl-[ACP] + NADP(+)</text>
        <dbReference type="Rhea" id="RHEA:41896"/>
        <dbReference type="Rhea" id="RHEA-COMP:9647"/>
        <dbReference type="Rhea" id="RHEA-COMP:9648"/>
        <dbReference type="ChEBI" id="CHEBI:15378"/>
        <dbReference type="ChEBI" id="CHEBI:57783"/>
        <dbReference type="ChEBI" id="CHEBI:58349"/>
        <dbReference type="ChEBI" id="CHEBI:78475"/>
        <dbReference type="ChEBI" id="CHEBI:78477"/>
    </reaction>
    <physiologicalReaction direction="left-to-right" evidence="42">
        <dbReference type="Rhea" id="RHEA:41897"/>
    </physiologicalReaction>
</comment>
<evidence type="ECO:0000256" key="27">
    <source>
        <dbReference type="ARBA" id="ARBA00047897"/>
    </source>
</evidence>
<dbReference type="PROSITE" id="PS52004">
    <property type="entry name" value="KS3_2"/>
    <property type="match status" value="2"/>
</dbReference>
<feature type="active site" description="Proton donor; for dehydratase activity" evidence="49">
    <location>
        <position position="3193"/>
    </location>
</feature>
<dbReference type="InterPro" id="IPR016039">
    <property type="entry name" value="Thiolase-like"/>
</dbReference>
<comment type="catalytic activity">
    <reaction evidence="10">
        <text>(3R)-hydroxydodecanoyl-[ACP] = (2E)-dodecenoyl-[ACP] + H2O</text>
        <dbReference type="Rhea" id="RHEA:41876"/>
        <dbReference type="Rhea" id="RHEA-COMP:9642"/>
        <dbReference type="Rhea" id="RHEA-COMP:9643"/>
        <dbReference type="ChEBI" id="CHEBI:15377"/>
        <dbReference type="ChEBI" id="CHEBI:78470"/>
        <dbReference type="ChEBI" id="CHEBI:78472"/>
    </reaction>
    <physiologicalReaction direction="left-to-right" evidence="10">
        <dbReference type="Rhea" id="RHEA:41877"/>
    </physiologicalReaction>
</comment>
<dbReference type="InterPro" id="IPR013968">
    <property type="entry name" value="PKS_KR"/>
</dbReference>
<keyword evidence="7" id="KW-0456">Lyase</keyword>
<dbReference type="InterPro" id="IPR020843">
    <property type="entry name" value="ER"/>
</dbReference>
<keyword evidence="5" id="KW-0702">S-nitrosylation</keyword>
<evidence type="ECO:0000256" key="14">
    <source>
        <dbReference type="ARBA" id="ARBA00023398"/>
    </source>
</evidence>
<dbReference type="InterPro" id="IPR057326">
    <property type="entry name" value="KR_dom"/>
</dbReference>
<dbReference type="Pfam" id="PF21089">
    <property type="entry name" value="PKS_DH_N"/>
    <property type="match status" value="2"/>
</dbReference>
<comment type="catalytic activity">
    <reaction evidence="43">
        <text>3-oxododecanoyl-[ACP] + NADPH + H(+) = (3R)-hydroxydodecanoyl-[ACP] + NADP(+)</text>
        <dbReference type="Rhea" id="RHEA:41872"/>
        <dbReference type="Rhea" id="RHEA-COMP:9641"/>
        <dbReference type="Rhea" id="RHEA-COMP:9642"/>
        <dbReference type="ChEBI" id="CHEBI:15378"/>
        <dbReference type="ChEBI" id="CHEBI:57783"/>
        <dbReference type="ChEBI" id="CHEBI:58349"/>
        <dbReference type="ChEBI" id="CHEBI:78469"/>
        <dbReference type="ChEBI" id="CHEBI:78470"/>
    </reaction>
    <physiologicalReaction direction="left-to-right" evidence="43">
        <dbReference type="Rhea" id="RHEA:41873"/>
    </physiologicalReaction>
</comment>
<feature type="region of interest" description="N-terminal hotdog fold" evidence="49">
    <location>
        <begin position="2995"/>
        <end position="3120"/>
    </location>
</feature>
<evidence type="ECO:0000256" key="40">
    <source>
        <dbReference type="ARBA" id="ARBA00049019"/>
    </source>
</evidence>
<comment type="catalytic activity">
    <reaction evidence="12">
        <text>(3R)-hydroxydecanoyl-[ACP] = (2E)-decenoyl-[ACP] + H2O</text>
        <dbReference type="Rhea" id="RHEA:41860"/>
        <dbReference type="Rhea" id="RHEA-COMP:9638"/>
        <dbReference type="Rhea" id="RHEA-COMP:9639"/>
        <dbReference type="ChEBI" id="CHEBI:15377"/>
        <dbReference type="ChEBI" id="CHEBI:78466"/>
        <dbReference type="ChEBI" id="CHEBI:78467"/>
    </reaction>
    <physiologicalReaction direction="left-to-right" evidence="12">
        <dbReference type="Rhea" id="RHEA:41861"/>
    </physiologicalReaction>
</comment>
<comment type="catalytic activity">
    <reaction evidence="48">
        <text>octanoyl-[ACP] + malonyl-[ACP] + H(+) = 3-oxodecanoyl-[ACP] + holo-[ACP] + CO2</text>
        <dbReference type="Rhea" id="RHEA:41852"/>
        <dbReference type="Rhea" id="RHEA-COMP:9623"/>
        <dbReference type="Rhea" id="RHEA-COMP:9636"/>
        <dbReference type="Rhea" id="RHEA-COMP:9637"/>
        <dbReference type="Rhea" id="RHEA-COMP:9685"/>
        <dbReference type="ChEBI" id="CHEBI:15378"/>
        <dbReference type="ChEBI" id="CHEBI:16526"/>
        <dbReference type="ChEBI" id="CHEBI:64479"/>
        <dbReference type="ChEBI" id="CHEBI:78449"/>
        <dbReference type="ChEBI" id="CHEBI:78463"/>
        <dbReference type="ChEBI" id="CHEBI:78464"/>
    </reaction>
    <physiologicalReaction direction="left-to-right" evidence="48">
        <dbReference type="Rhea" id="RHEA:41853"/>
    </physiologicalReaction>
</comment>
<evidence type="ECO:0000256" key="2">
    <source>
        <dbReference type="ARBA" id="ARBA00022450"/>
    </source>
</evidence>
<comment type="catalytic activity">
    <reaction evidence="20">
        <text>hexanoyl-[ACP] + malonyl-[ACP] + H(+) = 3-oxooctanoyl-[ACP] + holo-[ACP] + CO2</text>
        <dbReference type="Rhea" id="RHEA:41836"/>
        <dbReference type="Rhea" id="RHEA-COMP:9623"/>
        <dbReference type="Rhea" id="RHEA-COMP:9632"/>
        <dbReference type="Rhea" id="RHEA-COMP:9633"/>
        <dbReference type="Rhea" id="RHEA-COMP:9685"/>
        <dbReference type="ChEBI" id="CHEBI:15378"/>
        <dbReference type="ChEBI" id="CHEBI:16526"/>
        <dbReference type="ChEBI" id="CHEBI:64479"/>
        <dbReference type="ChEBI" id="CHEBI:78449"/>
        <dbReference type="ChEBI" id="CHEBI:78459"/>
        <dbReference type="ChEBI" id="CHEBI:78460"/>
    </reaction>
    <physiologicalReaction direction="left-to-right" evidence="20">
        <dbReference type="Rhea" id="RHEA:41837"/>
    </physiologicalReaction>
</comment>
<evidence type="ECO:0000256" key="4">
    <source>
        <dbReference type="ARBA" id="ARBA00022679"/>
    </source>
</evidence>
<dbReference type="InterPro" id="IPR013154">
    <property type="entry name" value="ADH-like_N"/>
</dbReference>
<dbReference type="InterPro" id="IPR011032">
    <property type="entry name" value="GroES-like_sf"/>
</dbReference>
<evidence type="ECO:0000256" key="37">
    <source>
        <dbReference type="ARBA" id="ARBA00048691"/>
    </source>
</evidence>
<comment type="catalytic activity">
    <reaction evidence="27">
        <text>(2E)-hexenoyl-[ACP] + NADPH + H(+) = hexanoyl-[ACP] + NADP(+)</text>
        <dbReference type="Rhea" id="RHEA:41832"/>
        <dbReference type="Rhea" id="RHEA-COMP:9631"/>
        <dbReference type="Rhea" id="RHEA-COMP:9632"/>
        <dbReference type="ChEBI" id="CHEBI:15378"/>
        <dbReference type="ChEBI" id="CHEBI:57783"/>
        <dbReference type="ChEBI" id="CHEBI:58349"/>
        <dbReference type="ChEBI" id="CHEBI:78458"/>
        <dbReference type="ChEBI" id="CHEBI:78459"/>
    </reaction>
    <physiologicalReaction direction="left-to-right" evidence="27">
        <dbReference type="Rhea" id="RHEA:41833"/>
    </physiologicalReaction>
</comment>
<dbReference type="SUPFAM" id="SSF47336">
    <property type="entry name" value="ACP-like"/>
    <property type="match status" value="1"/>
</dbReference>
<keyword evidence="6" id="KW-0663">Pyridoxal phosphate</keyword>
<feature type="domain" description="Ketosynthase family 3 (KS3)" evidence="51">
    <location>
        <begin position="2086"/>
        <end position="2510"/>
    </location>
</feature>
<dbReference type="Gene3D" id="3.90.180.10">
    <property type="entry name" value="Medium-chain alcohol dehydrogenases, catalytic domain"/>
    <property type="match status" value="1"/>
</dbReference>
<feature type="domain" description="Carrier" evidence="50">
    <location>
        <begin position="3737"/>
        <end position="3815"/>
    </location>
</feature>
<evidence type="ECO:0000256" key="10">
    <source>
        <dbReference type="ARBA" id="ARBA00023351"/>
    </source>
</evidence>
<dbReference type="InterPro" id="IPR002364">
    <property type="entry name" value="Quin_OxRdtase/zeta-crystal_CS"/>
</dbReference>
<comment type="function">
    <text evidence="18">Fatty acid synthetase is a multifunctional enzyme that catalyzes the de novo biosynthesis of long-chain saturated fatty acids starting from acetyl-CoA and malonyl-CoA in the presence of NADPH. This multifunctional protein contains 7 catalytic activities and a site for the binding of the prosthetic group 4'-phosphopantetheine of the acyl carrier protein ([ACP]) domain.</text>
</comment>
<dbReference type="SMART" id="SM00823">
    <property type="entry name" value="PKS_PP"/>
    <property type="match status" value="2"/>
</dbReference>
<evidence type="ECO:0000256" key="38">
    <source>
        <dbReference type="ARBA" id="ARBA00048704"/>
    </source>
</evidence>
<dbReference type="InterPro" id="IPR014031">
    <property type="entry name" value="Ketoacyl_synth_C"/>
</dbReference>
<comment type="catalytic activity">
    <reaction evidence="40">
        <text>(2E)-octadecenoyl-[ACP] + NADPH + H(+) = octadecanoyl-[ACP] + NADP(+)</text>
        <dbReference type="Rhea" id="RHEA:41928"/>
        <dbReference type="Rhea" id="RHEA-COMP:9655"/>
        <dbReference type="Rhea" id="RHEA-COMP:9656"/>
        <dbReference type="ChEBI" id="CHEBI:15378"/>
        <dbReference type="ChEBI" id="CHEBI:57783"/>
        <dbReference type="ChEBI" id="CHEBI:58349"/>
        <dbReference type="ChEBI" id="CHEBI:78489"/>
        <dbReference type="ChEBI" id="CHEBI:78495"/>
    </reaction>
    <physiologicalReaction direction="left-to-right" evidence="40">
        <dbReference type="Rhea" id="RHEA:41929"/>
    </physiologicalReaction>
</comment>
<dbReference type="Gene3D" id="3.40.50.11460">
    <property type="match status" value="1"/>
</dbReference>
<feature type="region of interest" description="C-terminal hotdog fold" evidence="49">
    <location>
        <begin position="1060"/>
        <end position="1195"/>
    </location>
</feature>
<dbReference type="CDD" id="cd00833">
    <property type="entry name" value="PKS"/>
    <property type="match status" value="2"/>
</dbReference>
<dbReference type="CDD" id="cd08956">
    <property type="entry name" value="KR_3_FAS_SDR_x"/>
    <property type="match status" value="2"/>
</dbReference>
<feature type="active site" description="Proton acceptor; for dehydratase activity" evidence="49">
    <location>
        <position position="957"/>
    </location>
</feature>
<dbReference type="Gene3D" id="3.30.70.3290">
    <property type="match status" value="2"/>
</dbReference>
<evidence type="ECO:0000256" key="31">
    <source>
        <dbReference type="ARBA" id="ARBA00048281"/>
    </source>
</evidence>
<dbReference type="InterPro" id="IPR016035">
    <property type="entry name" value="Acyl_Trfase/lysoPLipase"/>
</dbReference>
<dbReference type="PROSITE" id="PS01162">
    <property type="entry name" value="QOR_ZETA_CRYSTAL"/>
    <property type="match status" value="1"/>
</dbReference>
<dbReference type="PANTHER" id="PTHR43775:SF51">
    <property type="entry name" value="INACTIVE PHENOLPHTHIOCEROL SYNTHESIS POLYKETIDE SYNTHASE TYPE I PKS1-RELATED"/>
    <property type="match status" value="1"/>
</dbReference>
<dbReference type="Pfam" id="PF14765">
    <property type="entry name" value="PS-DH"/>
    <property type="match status" value="2"/>
</dbReference>
<evidence type="ECO:0000256" key="32">
    <source>
        <dbReference type="ARBA" id="ARBA00048289"/>
    </source>
</evidence>
<evidence type="ECO:0000256" key="43">
    <source>
        <dbReference type="ARBA" id="ARBA00049263"/>
    </source>
</evidence>
<comment type="catalytic activity">
    <reaction evidence="26">
        <text>(2E)-hexadecenoyl-[ACP] + NADPH + H(+) = hexadecanoyl-[ACP] + NADP(+)</text>
        <dbReference type="Rhea" id="RHEA:41912"/>
        <dbReference type="Rhea" id="RHEA-COMP:9651"/>
        <dbReference type="Rhea" id="RHEA-COMP:9652"/>
        <dbReference type="ChEBI" id="CHEBI:15378"/>
        <dbReference type="ChEBI" id="CHEBI:57783"/>
        <dbReference type="ChEBI" id="CHEBI:58349"/>
        <dbReference type="ChEBI" id="CHEBI:78481"/>
        <dbReference type="ChEBI" id="CHEBI:78483"/>
    </reaction>
    <physiologicalReaction direction="left-to-right" evidence="26">
        <dbReference type="Rhea" id="RHEA:41913"/>
    </physiologicalReaction>
</comment>
<name>A0ABZ2KSH0_9BACT</name>
<comment type="catalytic activity">
    <reaction evidence="47">
        <text>(2E)-decenoyl-[ACP] + NADPH + H(+) = decanoyl-[ACP] + NADP(+)</text>
        <dbReference type="Rhea" id="RHEA:41864"/>
        <dbReference type="Rhea" id="RHEA-COMP:9639"/>
        <dbReference type="Rhea" id="RHEA-COMP:9640"/>
        <dbReference type="ChEBI" id="CHEBI:15378"/>
        <dbReference type="ChEBI" id="CHEBI:57783"/>
        <dbReference type="ChEBI" id="CHEBI:58349"/>
        <dbReference type="ChEBI" id="CHEBI:78467"/>
        <dbReference type="ChEBI" id="CHEBI:78468"/>
    </reaction>
    <physiologicalReaction direction="left-to-right" evidence="47">
        <dbReference type="Rhea" id="RHEA:41865"/>
    </physiologicalReaction>
</comment>
<dbReference type="InterPro" id="IPR050091">
    <property type="entry name" value="PKS_NRPS_Biosynth_Enz"/>
</dbReference>
<dbReference type="InterPro" id="IPR049551">
    <property type="entry name" value="PKS_DH_C"/>
</dbReference>
<keyword evidence="54" id="KW-1185">Reference proteome</keyword>
<evidence type="ECO:0000256" key="46">
    <source>
        <dbReference type="ARBA" id="ARBA00049449"/>
    </source>
</evidence>
<evidence type="ECO:0000256" key="49">
    <source>
        <dbReference type="PROSITE-ProRule" id="PRU01363"/>
    </source>
</evidence>
<dbReference type="PROSITE" id="PS00606">
    <property type="entry name" value="KS3_1"/>
    <property type="match status" value="2"/>
</dbReference>
<comment type="catalytic activity">
    <reaction evidence="29">
        <text>acetyl-[ACP] + malonyl-[ACP] + H(+) = 3-oxobutanoyl-[ACP] + holo-[ACP] + CO2</text>
        <dbReference type="Rhea" id="RHEA:41800"/>
        <dbReference type="Rhea" id="RHEA-COMP:9621"/>
        <dbReference type="Rhea" id="RHEA-COMP:9623"/>
        <dbReference type="Rhea" id="RHEA-COMP:9625"/>
        <dbReference type="Rhea" id="RHEA-COMP:9685"/>
        <dbReference type="ChEBI" id="CHEBI:15378"/>
        <dbReference type="ChEBI" id="CHEBI:16526"/>
        <dbReference type="ChEBI" id="CHEBI:64479"/>
        <dbReference type="ChEBI" id="CHEBI:78446"/>
        <dbReference type="ChEBI" id="CHEBI:78449"/>
        <dbReference type="ChEBI" id="CHEBI:78450"/>
    </reaction>
    <physiologicalReaction direction="left-to-right" evidence="29">
        <dbReference type="Rhea" id="RHEA:41801"/>
    </physiologicalReaction>
</comment>
<dbReference type="Pfam" id="PF02801">
    <property type="entry name" value="Ketoacyl-synt_C"/>
    <property type="match status" value="2"/>
</dbReference>
<feature type="domain" description="Carrier" evidence="50">
    <location>
        <begin position="1991"/>
        <end position="2066"/>
    </location>
</feature>
<dbReference type="SMART" id="SM01294">
    <property type="entry name" value="PKS_PP_betabranch"/>
    <property type="match status" value="2"/>
</dbReference>
<feature type="active site" description="Proton acceptor; for dehydratase activity" evidence="49">
    <location>
        <position position="3027"/>
    </location>
</feature>
<dbReference type="InterPro" id="IPR029058">
    <property type="entry name" value="AB_hydrolase_fold"/>
</dbReference>
<evidence type="ECO:0000256" key="28">
    <source>
        <dbReference type="ARBA" id="ARBA00047953"/>
    </source>
</evidence>
<evidence type="ECO:0000256" key="21">
    <source>
        <dbReference type="ARBA" id="ARBA00047400"/>
    </source>
</evidence>
<dbReference type="Pfam" id="PF08240">
    <property type="entry name" value="ADH_N"/>
    <property type="match status" value="1"/>
</dbReference>
<comment type="catalytic activity">
    <reaction evidence="32">
        <text>tetradecanoyl-[ACP] + H2O = tetradecanoate + holo-[ACP] + H(+)</text>
        <dbReference type="Rhea" id="RHEA:30123"/>
        <dbReference type="Rhea" id="RHEA-COMP:9648"/>
        <dbReference type="Rhea" id="RHEA-COMP:9685"/>
        <dbReference type="ChEBI" id="CHEBI:15377"/>
        <dbReference type="ChEBI" id="CHEBI:15378"/>
        <dbReference type="ChEBI" id="CHEBI:30807"/>
        <dbReference type="ChEBI" id="CHEBI:64479"/>
        <dbReference type="ChEBI" id="CHEBI:78477"/>
        <dbReference type="EC" id="3.1.2.14"/>
    </reaction>
    <physiologicalReaction direction="left-to-right" evidence="32">
        <dbReference type="Rhea" id="RHEA:30124"/>
    </physiologicalReaction>
</comment>
<comment type="catalytic activity">
    <reaction evidence="15">
        <text>(3R)-hydroxyoctadecanoyl-[ACP] = (2E)-octadecenoyl-[ACP] + H2O</text>
        <dbReference type="Rhea" id="RHEA:41924"/>
        <dbReference type="Rhea" id="RHEA-COMP:9654"/>
        <dbReference type="Rhea" id="RHEA-COMP:9655"/>
        <dbReference type="ChEBI" id="CHEBI:15377"/>
        <dbReference type="ChEBI" id="CHEBI:78488"/>
        <dbReference type="ChEBI" id="CHEBI:78489"/>
    </reaction>
    <physiologicalReaction direction="left-to-right" evidence="15">
        <dbReference type="Rhea" id="RHEA:41925"/>
    </physiologicalReaction>
</comment>
<evidence type="ECO:0000259" key="52">
    <source>
        <dbReference type="PROSITE" id="PS52019"/>
    </source>
</evidence>
<comment type="catalytic activity">
    <reaction evidence="45">
        <text>3-oxooctanoyl-[ACP] + NADPH + H(+) = (3R)-hydroxyoctanoyl-[ACP] + NADP(+)</text>
        <dbReference type="Rhea" id="RHEA:41840"/>
        <dbReference type="Rhea" id="RHEA-COMP:9633"/>
        <dbReference type="Rhea" id="RHEA-COMP:9634"/>
        <dbReference type="ChEBI" id="CHEBI:15378"/>
        <dbReference type="ChEBI" id="CHEBI:57783"/>
        <dbReference type="ChEBI" id="CHEBI:58349"/>
        <dbReference type="ChEBI" id="CHEBI:78460"/>
        <dbReference type="ChEBI" id="CHEBI:78461"/>
    </reaction>
    <physiologicalReaction direction="left-to-right" evidence="45">
        <dbReference type="Rhea" id="RHEA:41841"/>
    </physiologicalReaction>
</comment>
<keyword evidence="3" id="KW-0597">Phosphoprotein</keyword>
<feature type="domain" description="PKS/mFAS DH" evidence="52">
    <location>
        <begin position="2995"/>
        <end position="3270"/>
    </location>
</feature>
<comment type="catalytic activity">
    <reaction evidence="23">
        <text>tetradecanoyl-[ACP] + malonyl-[ACP] + H(+) = 3-oxohexadecanoyl-[ACP] + holo-[ACP] + CO2</text>
        <dbReference type="Rhea" id="RHEA:41900"/>
        <dbReference type="Rhea" id="RHEA-COMP:9623"/>
        <dbReference type="Rhea" id="RHEA-COMP:9648"/>
        <dbReference type="Rhea" id="RHEA-COMP:9649"/>
        <dbReference type="Rhea" id="RHEA-COMP:9685"/>
        <dbReference type="ChEBI" id="CHEBI:15378"/>
        <dbReference type="ChEBI" id="CHEBI:16526"/>
        <dbReference type="ChEBI" id="CHEBI:64479"/>
        <dbReference type="ChEBI" id="CHEBI:78449"/>
        <dbReference type="ChEBI" id="CHEBI:78477"/>
        <dbReference type="ChEBI" id="CHEBI:78478"/>
    </reaction>
    <physiologicalReaction direction="left-to-right" evidence="23">
        <dbReference type="Rhea" id="RHEA:41901"/>
    </physiologicalReaction>
</comment>
<evidence type="ECO:0000256" key="45">
    <source>
        <dbReference type="ARBA" id="ARBA00049422"/>
    </source>
</evidence>
<dbReference type="Pfam" id="PF22953">
    <property type="entry name" value="SpnB_Rossmann"/>
    <property type="match status" value="2"/>
</dbReference>
<dbReference type="Proteomes" id="UP001374803">
    <property type="component" value="Chromosome"/>
</dbReference>
<evidence type="ECO:0000256" key="20">
    <source>
        <dbReference type="ARBA" id="ARBA00047394"/>
    </source>
</evidence>
<keyword evidence="2" id="KW-0596">Phosphopantetheine</keyword>
<dbReference type="InterPro" id="IPR036291">
    <property type="entry name" value="NAD(P)-bd_dom_sf"/>
</dbReference>
<dbReference type="InterPro" id="IPR016036">
    <property type="entry name" value="Malonyl_transacylase_ACP-bd"/>
</dbReference>
<comment type="catalytic activity">
    <reaction evidence="24">
        <text>(2E)-butenoyl-[ACP] + NADPH + H(+) = butanoyl-[ACP] + NADP(+)</text>
        <dbReference type="Rhea" id="RHEA:41812"/>
        <dbReference type="Rhea" id="RHEA-COMP:9627"/>
        <dbReference type="Rhea" id="RHEA-COMP:9628"/>
        <dbReference type="ChEBI" id="CHEBI:15378"/>
        <dbReference type="ChEBI" id="CHEBI:57783"/>
        <dbReference type="ChEBI" id="CHEBI:58349"/>
        <dbReference type="ChEBI" id="CHEBI:78453"/>
        <dbReference type="ChEBI" id="CHEBI:78454"/>
    </reaction>
    <physiologicalReaction direction="left-to-right" evidence="24">
        <dbReference type="Rhea" id="RHEA:41813"/>
    </physiologicalReaction>
</comment>
<dbReference type="SUPFAM" id="SSF55048">
    <property type="entry name" value="Probable ACP-binding domain of malonyl-CoA ACP transacylase"/>
    <property type="match status" value="2"/>
</dbReference>
<dbReference type="Gene3D" id="3.40.50.1820">
    <property type="entry name" value="alpha/beta hydrolase"/>
    <property type="match status" value="1"/>
</dbReference>
<comment type="catalytic activity">
    <reaction evidence="36">
        <text>a 2,3-saturated acyl-[ACP] + NADP(+) = a (2E)-enoyl-[ACP] + NADPH + H(+)</text>
        <dbReference type="Rhea" id="RHEA:22564"/>
        <dbReference type="Rhea" id="RHEA-COMP:9925"/>
        <dbReference type="Rhea" id="RHEA-COMP:9926"/>
        <dbReference type="ChEBI" id="CHEBI:15378"/>
        <dbReference type="ChEBI" id="CHEBI:57783"/>
        <dbReference type="ChEBI" id="CHEBI:58349"/>
        <dbReference type="ChEBI" id="CHEBI:78784"/>
        <dbReference type="ChEBI" id="CHEBI:78785"/>
        <dbReference type="EC" id="1.3.1.39"/>
    </reaction>
    <physiologicalReaction direction="right-to-left" evidence="36">
        <dbReference type="Rhea" id="RHEA:22566"/>
    </physiologicalReaction>
</comment>
<dbReference type="SMART" id="SM00827">
    <property type="entry name" value="PKS_AT"/>
    <property type="match status" value="2"/>
</dbReference>
<dbReference type="Pfam" id="PF00550">
    <property type="entry name" value="PP-binding"/>
    <property type="match status" value="2"/>
</dbReference>
<evidence type="ECO:0000256" key="5">
    <source>
        <dbReference type="ARBA" id="ARBA00022799"/>
    </source>
</evidence>
<evidence type="ECO:0000256" key="12">
    <source>
        <dbReference type="ARBA" id="ARBA00023388"/>
    </source>
</evidence>
<evidence type="ECO:0000313" key="54">
    <source>
        <dbReference type="Proteomes" id="UP001374803"/>
    </source>
</evidence>
<evidence type="ECO:0000256" key="30">
    <source>
        <dbReference type="ARBA" id="ARBA00048051"/>
    </source>
</evidence>
<dbReference type="Gene3D" id="3.40.47.10">
    <property type="match status" value="2"/>
</dbReference>
<organism evidence="53 54">
    <name type="scientific">Pendulispora rubella</name>
    <dbReference type="NCBI Taxonomy" id="2741070"/>
    <lineage>
        <taxon>Bacteria</taxon>
        <taxon>Pseudomonadati</taxon>
        <taxon>Myxococcota</taxon>
        <taxon>Myxococcia</taxon>
        <taxon>Myxococcales</taxon>
        <taxon>Sorangiineae</taxon>
        <taxon>Pendulisporaceae</taxon>
        <taxon>Pendulispora</taxon>
    </lineage>
</organism>
<dbReference type="InterPro" id="IPR009081">
    <property type="entry name" value="PP-bd_ACP"/>
</dbReference>
<comment type="catalytic activity">
    <reaction evidence="9">
        <text>(3R)-hydroxyoctanoyl-[ACP] = (2E)-octenoyl-[ACP] + H2O</text>
        <dbReference type="Rhea" id="RHEA:41844"/>
        <dbReference type="Rhea" id="RHEA-COMP:9634"/>
        <dbReference type="Rhea" id="RHEA-COMP:9635"/>
        <dbReference type="ChEBI" id="CHEBI:15377"/>
        <dbReference type="ChEBI" id="CHEBI:78461"/>
        <dbReference type="ChEBI" id="CHEBI:78462"/>
    </reaction>
    <physiologicalReaction direction="left-to-right" evidence="9">
        <dbReference type="Rhea" id="RHEA:41845"/>
    </physiologicalReaction>
</comment>
<dbReference type="PROSITE" id="PS52019">
    <property type="entry name" value="PKS_MFAS_DH"/>
    <property type="match status" value="2"/>
</dbReference>
<evidence type="ECO:0000256" key="19">
    <source>
        <dbReference type="ARBA" id="ARBA00047300"/>
    </source>
</evidence>
<dbReference type="SMART" id="SM00829">
    <property type="entry name" value="PKS_ER"/>
    <property type="match status" value="1"/>
</dbReference>
<dbReference type="PANTHER" id="PTHR43775">
    <property type="entry name" value="FATTY ACID SYNTHASE"/>
    <property type="match status" value="1"/>
</dbReference>
<comment type="catalytic activity">
    <reaction evidence="21">
        <text>a (3R)-hydroxyacyl-[ACP] + NADP(+) = a 3-oxoacyl-[ACP] + NADPH + H(+)</text>
        <dbReference type="Rhea" id="RHEA:17397"/>
        <dbReference type="Rhea" id="RHEA-COMP:9916"/>
        <dbReference type="Rhea" id="RHEA-COMP:9945"/>
        <dbReference type="ChEBI" id="CHEBI:15378"/>
        <dbReference type="ChEBI" id="CHEBI:57783"/>
        <dbReference type="ChEBI" id="CHEBI:58349"/>
        <dbReference type="ChEBI" id="CHEBI:78776"/>
        <dbReference type="ChEBI" id="CHEBI:78827"/>
        <dbReference type="EC" id="1.1.1.100"/>
    </reaction>
    <physiologicalReaction direction="right-to-left" evidence="21">
        <dbReference type="Rhea" id="RHEA:17399"/>
    </physiologicalReaction>
</comment>
<comment type="catalytic activity">
    <reaction evidence="30">
        <text>hexadecanoyl-[ACP] + malonyl-[ACP] + H(+) = 3-oxooctadecanoyl-[ACP] + holo-[ACP] + CO2</text>
        <dbReference type="Rhea" id="RHEA:41916"/>
        <dbReference type="Rhea" id="RHEA-COMP:9623"/>
        <dbReference type="Rhea" id="RHEA-COMP:9652"/>
        <dbReference type="Rhea" id="RHEA-COMP:9653"/>
        <dbReference type="Rhea" id="RHEA-COMP:9685"/>
        <dbReference type="ChEBI" id="CHEBI:15378"/>
        <dbReference type="ChEBI" id="CHEBI:16526"/>
        <dbReference type="ChEBI" id="CHEBI:64479"/>
        <dbReference type="ChEBI" id="CHEBI:78449"/>
        <dbReference type="ChEBI" id="CHEBI:78483"/>
        <dbReference type="ChEBI" id="CHEBI:78487"/>
    </reaction>
    <physiologicalReaction direction="left-to-right" evidence="30">
        <dbReference type="Rhea" id="RHEA:41917"/>
    </physiologicalReaction>
</comment>
<evidence type="ECO:0000256" key="44">
    <source>
        <dbReference type="ARBA" id="ARBA00049414"/>
    </source>
</evidence>
<dbReference type="Pfam" id="PF08659">
    <property type="entry name" value="KR"/>
    <property type="match status" value="2"/>
</dbReference>
<evidence type="ECO:0000256" key="17">
    <source>
        <dbReference type="ARBA" id="ARBA00023402"/>
    </source>
</evidence>
<dbReference type="InterPro" id="IPR042104">
    <property type="entry name" value="PKS_dehydratase_sf"/>
</dbReference>
<comment type="catalytic activity">
    <reaction evidence="31">
        <text>(2E)-dodecenoyl-[ACP] + NADPH + H(+) = dodecanoyl-[ACP] + NADP(+)</text>
        <dbReference type="Rhea" id="RHEA:41880"/>
        <dbReference type="Rhea" id="RHEA-COMP:9643"/>
        <dbReference type="Rhea" id="RHEA-COMP:9644"/>
        <dbReference type="ChEBI" id="CHEBI:15378"/>
        <dbReference type="ChEBI" id="CHEBI:57783"/>
        <dbReference type="ChEBI" id="CHEBI:58349"/>
        <dbReference type="ChEBI" id="CHEBI:65264"/>
        <dbReference type="ChEBI" id="CHEBI:78472"/>
    </reaction>
    <physiologicalReaction direction="left-to-right" evidence="31">
        <dbReference type="Rhea" id="RHEA:41881"/>
    </physiologicalReaction>
</comment>
<feature type="active site" description="Proton donor; for dehydratase activity" evidence="49">
    <location>
        <position position="1121"/>
    </location>
</feature>
<feature type="region of interest" description="C-terminal hotdog fold" evidence="49">
    <location>
        <begin position="3132"/>
        <end position="3270"/>
    </location>
</feature>
<evidence type="ECO:0000256" key="7">
    <source>
        <dbReference type="ARBA" id="ARBA00023239"/>
    </source>
</evidence>
<dbReference type="SUPFAM" id="SSF53901">
    <property type="entry name" value="Thiolase-like"/>
    <property type="match status" value="2"/>
</dbReference>
<dbReference type="Pfam" id="PF16197">
    <property type="entry name" value="KAsynt_C_assoc"/>
    <property type="match status" value="1"/>
</dbReference>
<evidence type="ECO:0000259" key="51">
    <source>
        <dbReference type="PROSITE" id="PS52004"/>
    </source>
</evidence>
<comment type="catalytic activity">
    <reaction evidence="38">
        <text>hexadecanoyl-[ACP] + H2O = hexadecanoate + holo-[ACP] + H(+)</text>
        <dbReference type="Rhea" id="RHEA:41932"/>
        <dbReference type="Rhea" id="RHEA-COMP:9652"/>
        <dbReference type="Rhea" id="RHEA-COMP:9685"/>
        <dbReference type="ChEBI" id="CHEBI:7896"/>
        <dbReference type="ChEBI" id="CHEBI:15377"/>
        <dbReference type="ChEBI" id="CHEBI:15378"/>
        <dbReference type="ChEBI" id="CHEBI:64479"/>
        <dbReference type="ChEBI" id="CHEBI:78483"/>
        <dbReference type="EC" id="3.1.2.14"/>
    </reaction>
    <physiologicalReaction direction="left-to-right" evidence="38">
        <dbReference type="Rhea" id="RHEA:41933"/>
    </physiologicalReaction>
</comment>
<dbReference type="InterPro" id="IPR014030">
    <property type="entry name" value="Ketoacyl_synth_N"/>
</dbReference>
<evidence type="ECO:0000256" key="18">
    <source>
        <dbReference type="ARBA" id="ARBA00023442"/>
    </source>
</evidence>
<comment type="catalytic activity">
    <reaction evidence="17">
        <text>(3R)-hydroxybutanoyl-[ACP] = (2E)-butenoyl-[ACP] + H2O</text>
        <dbReference type="Rhea" id="RHEA:41808"/>
        <dbReference type="Rhea" id="RHEA-COMP:9626"/>
        <dbReference type="Rhea" id="RHEA-COMP:9627"/>
        <dbReference type="ChEBI" id="CHEBI:15377"/>
        <dbReference type="ChEBI" id="CHEBI:78451"/>
        <dbReference type="ChEBI" id="CHEBI:78453"/>
    </reaction>
    <physiologicalReaction direction="left-to-right" evidence="17">
        <dbReference type="Rhea" id="RHEA:41809"/>
    </physiologicalReaction>
</comment>
<dbReference type="InterPro" id="IPR020841">
    <property type="entry name" value="PKS_Beta-ketoAc_synthase_dom"/>
</dbReference>
<comment type="catalytic activity">
    <reaction evidence="14">
        <text>(3R)-hydroxytetradecanoyl-[ACP] = (2E)-tetradecenoyl-[ACP] + H2O</text>
        <dbReference type="Rhea" id="RHEA:41892"/>
        <dbReference type="Rhea" id="RHEA-COMP:9646"/>
        <dbReference type="Rhea" id="RHEA-COMP:9647"/>
        <dbReference type="ChEBI" id="CHEBI:15377"/>
        <dbReference type="ChEBI" id="CHEBI:78474"/>
        <dbReference type="ChEBI" id="CHEBI:78475"/>
    </reaction>
    <physiologicalReaction direction="left-to-right" evidence="14">
        <dbReference type="Rhea" id="RHEA:41893"/>
    </physiologicalReaction>
</comment>
<dbReference type="SMART" id="SM00824">
    <property type="entry name" value="PKS_TE"/>
    <property type="match status" value="1"/>
</dbReference>
<dbReference type="InterPro" id="IPR018201">
    <property type="entry name" value="Ketoacyl_synth_AS"/>
</dbReference>
<evidence type="ECO:0000256" key="6">
    <source>
        <dbReference type="ARBA" id="ARBA00022898"/>
    </source>
</evidence>
<comment type="catalytic activity">
    <reaction evidence="28">
        <text>3-oxobutanoyl-[ACP] + NADPH + H(+) = (3R)-hydroxybutanoyl-[ACP] + NADP(+)</text>
        <dbReference type="Rhea" id="RHEA:41804"/>
        <dbReference type="Rhea" id="RHEA-COMP:9625"/>
        <dbReference type="Rhea" id="RHEA-COMP:9626"/>
        <dbReference type="ChEBI" id="CHEBI:15378"/>
        <dbReference type="ChEBI" id="CHEBI:57783"/>
        <dbReference type="ChEBI" id="CHEBI:58349"/>
        <dbReference type="ChEBI" id="CHEBI:78450"/>
        <dbReference type="ChEBI" id="CHEBI:78451"/>
    </reaction>
    <physiologicalReaction direction="left-to-right" evidence="28">
        <dbReference type="Rhea" id="RHEA:41805"/>
    </physiologicalReaction>
</comment>
<dbReference type="SMART" id="SM00825">
    <property type="entry name" value="PKS_KS"/>
    <property type="match status" value="2"/>
</dbReference>
<dbReference type="SMART" id="SM00822">
    <property type="entry name" value="PKS_KR"/>
    <property type="match status" value="2"/>
</dbReference>
<evidence type="ECO:0000256" key="36">
    <source>
        <dbReference type="ARBA" id="ARBA00048650"/>
    </source>
</evidence>
<evidence type="ECO:0000256" key="29">
    <source>
        <dbReference type="ARBA" id="ARBA00047961"/>
    </source>
</evidence>
<evidence type="ECO:0000256" key="9">
    <source>
        <dbReference type="ARBA" id="ARBA00023332"/>
    </source>
</evidence>
<dbReference type="SUPFAM" id="SSF51735">
    <property type="entry name" value="NAD(P)-binding Rossmann-fold domains"/>
    <property type="match status" value="5"/>
</dbReference>
<evidence type="ECO:0000313" key="53">
    <source>
        <dbReference type="EMBL" id="WXB01472.1"/>
    </source>
</evidence>
<comment type="catalytic activity">
    <reaction evidence="13">
        <text>a (3R)-hydroxyacyl-[ACP] = a (2E)-enoyl-[ACP] + H2O</text>
        <dbReference type="Rhea" id="RHEA:13097"/>
        <dbReference type="Rhea" id="RHEA-COMP:9925"/>
        <dbReference type="Rhea" id="RHEA-COMP:9945"/>
        <dbReference type="ChEBI" id="CHEBI:15377"/>
        <dbReference type="ChEBI" id="CHEBI:78784"/>
        <dbReference type="ChEBI" id="CHEBI:78827"/>
        <dbReference type="EC" id="4.2.1.59"/>
    </reaction>
    <physiologicalReaction direction="left-to-right" evidence="13">
        <dbReference type="Rhea" id="RHEA:13098"/>
    </physiologicalReaction>
</comment>
<dbReference type="InterPro" id="IPR001227">
    <property type="entry name" value="Ac_transferase_dom_sf"/>
</dbReference>
<dbReference type="Pfam" id="PF00109">
    <property type="entry name" value="ketoacyl-synt"/>
    <property type="match status" value="2"/>
</dbReference>
<dbReference type="SUPFAM" id="SSF50129">
    <property type="entry name" value="GroES-like"/>
    <property type="match status" value="1"/>
</dbReference>
<evidence type="ECO:0000259" key="50">
    <source>
        <dbReference type="PROSITE" id="PS50075"/>
    </source>
</evidence>
<comment type="catalytic activity">
    <reaction evidence="25">
        <text>dodecanoyl-[ACP] + malonyl-[ACP] + H(+) = 3-oxotetradecanoyl-[ACP] + holo-[ACP] + CO2</text>
        <dbReference type="Rhea" id="RHEA:41884"/>
        <dbReference type="Rhea" id="RHEA-COMP:9623"/>
        <dbReference type="Rhea" id="RHEA-COMP:9644"/>
        <dbReference type="Rhea" id="RHEA-COMP:9645"/>
        <dbReference type="Rhea" id="RHEA-COMP:9685"/>
        <dbReference type="ChEBI" id="CHEBI:15378"/>
        <dbReference type="ChEBI" id="CHEBI:16526"/>
        <dbReference type="ChEBI" id="CHEBI:64479"/>
        <dbReference type="ChEBI" id="CHEBI:65264"/>
        <dbReference type="ChEBI" id="CHEBI:78449"/>
        <dbReference type="ChEBI" id="CHEBI:78473"/>
    </reaction>
    <physiologicalReaction direction="left-to-right" evidence="25">
        <dbReference type="Rhea" id="RHEA:41885"/>
    </physiologicalReaction>
</comment>
<dbReference type="InterPro" id="IPR049552">
    <property type="entry name" value="PKS_DH_N"/>
</dbReference>
<evidence type="ECO:0000256" key="26">
    <source>
        <dbReference type="ARBA" id="ARBA00047810"/>
    </source>
</evidence>
<comment type="catalytic activity">
    <reaction evidence="39">
        <text>3-oxotetradecanoyl-[ACP] + NADPH + H(+) = (3R)-hydroxytetradecanoyl-[ACP] + NADP(+)</text>
        <dbReference type="Rhea" id="RHEA:41888"/>
        <dbReference type="Rhea" id="RHEA-COMP:9645"/>
        <dbReference type="Rhea" id="RHEA-COMP:9646"/>
        <dbReference type="ChEBI" id="CHEBI:15378"/>
        <dbReference type="ChEBI" id="CHEBI:57783"/>
        <dbReference type="ChEBI" id="CHEBI:58349"/>
        <dbReference type="ChEBI" id="CHEBI:78473"/>
        <dbReference type="ChEBI" id="CHEBI:78474"/>
    </reaction>
    <physiologicalReaction direction="left-to-right" evidence="39">
        <dbReference type="Rhea" id="RHEA:41889"/>
    </physiologicalReaction>
</comment>
<proteinExistence type="predicted"/>
<feature type="domain" description="Ketosynthase family 3 (KS3)" evidence="51">
    <location>
        <begin position="34"/>
        <end position="454"/>
    </location>
</feature>
<dbReference type="SMART" id="SM00826">
    <property type="entry name" value="PKS_DH"/>
    <property type="match status" value="2"/>
</dbReference>